<sequence length="112" mass="11343">MSFTIFLALIIIVCFLLILTIMVQNPKSGGLSSSFGGGAQMGGVQKTTDFLEKSTWVLAGALIVLILLSALSFNGSTGGSKLVDENAPVSAPATPAASKPAATTPAADSTKK</sequence>
<evidence type="ECO:0000256" key="6">
    <source>
        <dbReference type="ARBA" id="ARBA00022927"/>
    </source>
</evidence>
<dbReference type="EMBL" id="FOEI01000002">
    <property type="protein sequence ID" value="SEP79427.1"/>
    <property type="molecule type" value="Genomic_DNA"/>
</dbReference>
<dbReference type="PANTHER" id="PTHR34182">
    <property type="entry name" value="PROTEIN-EXPORT MEMBRANE PROTEIN SECG"/>
    <property type="match status" value="1"/>
</dbReference>
<evidence type="ECO:0000256" key="2">
    <source>
        <dbReference type="ARBA" id="ARBA00008445"/>
    </source>
</evidence>
<dbReference type="AlphaFoldDB" id="A0A1H9ASH3"/>
<keyword evidence="5 10" id="KW-0812">Transmembrane</keyword>
<feature type="region of interest" description="Disordered" evidence="11">
    <location>
        <begin position="84"/>
        <end position="112"/>
    </location>
</feature>
<evidence type="ECO:0000313" key="13">
    <source>
        <dbReference type="Proteomes" id="UP000198648"/>
    </source>
</evidence>
<comment type="function">
    <text evidence="10">Involved in protein export. Participates in an early event of protein translocation.</text>
</comment>
<dbReference type="GO" id="GO:0005886">
    <property type="term" value="C:plasma membrane"/>
    <property type="evidence" value="ECO:0007669"/>
    <property type="project" value="UniProtKB-SubCell"/>
</dbReference>
<evidence type="ECO:0000256" key="4">
    <source>
        <dbReference type="ARBA" id="ARBA00022475"/>
    </source>
</evidence>
<evidence type="ECO:0000256" key="7">
    <source>
        <dbReference type="ARBA" id="ARBA00022989"/>
    </source>
</evidence>
<dbReference type="InterPro" id="IPR004692">
    <property type="entry name" value="SecG"/>
</dbReference>
<proteinExistence type="inferred from homology"/>
<dbReference type="NCBIfam" id="TIGR00810">
    <property type="entry name" value="secG"/>
    <property type="match status" value="1"/>
</dbReference>
<evidence type="ECO:0000256" key="9">
    <source>
        <dbReference type="ARBA" id="ARBA00023136"/>
    </source>
</evidence>
<dbReference type="Pfam" id="PF03840">
    <property type="entry name" value="SecG"/>
    <property type="match status" value="1"/>
</dbReference>
<comment type="subcellular location">
    <subcellularLocation>
        <location evidence="1 10">Cell membrane</location>
        <topology evidence="1 10">Multi-pass membrane protein</topology>
    </subcellularLocation>
</comment>
<dbReference type="Proteomes" id="UP000198648">
    <property type="component" value="Unassembled WGS sequence"/>
</dbReference>
<dbReference type="RefSeq" id="WP_091466306.1">
    <property type="nucleotide sequence ID" value="NZ_FOEI01000002.1"/>
</dbReference>
<protein>
    <recommendedName>
        <fullName evidence="10">Protein-export membrane protein SecG</fullName>
    </recommendedName>
</protein>
<keyword evidence="3 10" id="KW-0813">Transport</keyword>
<keyword evidence="4 10" id="KW-1003">Cell membrane</keyword>
<evidence type="ECO:0000256" key="5">
    <source>
        <dbReference type="ARBA" id="ARBA00022692"/>
    </source>
</evidence>
<organism evidence="12 13">
    <name type="scientific">Flavobacterium urocaniciphilum</name>
    <dbReference type="NCBI Taxonomy" id="1299341"/>
    <lineage>
        <taxon>Bacteria</taxon>
        <taxon>Pseudomonadati</taxon>
        <taxon>Bacteroidota</taxon>
        <taxon>Flavobacteriia</taxon>
        <taxon>Flavobacteriales</taxon>
        <taxon>Flavobacteriaceae</taxon>
        <taxon>Flavobacterium</taxon>
    </lineage>
</organism>
<evidence type="ECO:0000256" key="3">
    <source>
        <dbReference type="ARBA" id="ARBA00022448"/>
    </source>
</evidence>
<keyword evidence="13" id="KW-1185">Reference proteome</keyword>
<gene>
    <name evidence="12" type="ORF">SAMN05444005_102303</name>
</gene>
<dbReference type="GO" id="GO:0015450">
    <property type="term" value="F:protein-transporting ATPase activity"/>
    <property type="evidence" value="ECO:0007669"/>
    <property type="project" value="UniProtKB-UniRule"/>
</dbReference>
<evidence type="ECO:0000256" key="8">
    <source>
        <dbReference type="ARBA" id="ARBA00023010"/>
    </source>
</evidence>
<dbReference type="GO" id="GO:0009306">
    <property type="term" value="P:protein secretion"/>
    <property type="evidence" value="ECO:0007669"/>
    <property type="project" value="UniProtKB-UniRule"/>
</dbReference>
<evidence type="ECO:0000256" key="11">
    <source>
        <dbReference type="SAM" id="MobiDB-lite"/>
    </source>
</evidence>
<dbReference type="GO" id="GO:0065002">
    <property type="term" value="P:intracellular protein transmembrane transport"/>
    <property type="evidence" value="ECO:0007669"/>
    <property type="project" value="TreeGrafter"/>
</dbReference>
<feature type="compositionally biased region" description="Low complexity" evidence="11">
    <location>
        <begin position="87"/>
        <end position="112"/>
    </location>
</feature>
<keyword evidence="7 10" id="KW-1133">Transmembrane helix</keyword>
<comment type="caution">
    <text evidence="10">Lacks conserved residue(s) required for the propagation of feature annotation.</text>
</comment>
<keyword evidence="8 10" id="KW-0811">Translocation</keyword>
<evidence type="ECO:0000256" key="1">
    <source>
        <dbReference type="ARBA" id="ARBA00004651"/>
    </source>
</evidence>
<keyword evidence="9 10" id="KW-0472">Membrane</keyword>
<evidence type="ECO:0000256" key="10">
    <source>
        <dbReference type="RuleBase" id="RU365087"/>
    </source>
</evidence>
<dbReference type="STRING" id="1299341.SAMN05444005_102303"/>
<dbReference type="PANTHER" id="PTHR34182:SF1">
    <property type="entry name" value="PROTEIN-EXPORT MEMBRANE PROTEIN SECG"/>
    <property type="match status" value="1"/>
</dbReference>
<comment type="similarity">
    <text evidence="2 10">Belongs to the SecG family.</text>
</comment>
<keyword evidence="6 10" id="KW-0653">Protein transport</keyword>
<dbReference type="GO" id="GO:0043952">
    <property type="term" value="P:protein transport by the Sec complex"/>
    <property type="evidence" value="ECO:0007669"/>
    <property type="project" value="TreeGrafter"/>
</dbReference>
<accession>A0A1H9ASH3</accession>
<reference evidence="12 13" key="1">
    <citation type="submission" date="2016-10" db="EMBL/GenBank/DDBJ databases">
        <authorList>
            <person name="de Groot N.N."/>
        </authorList>
    </citation>
    <scope>NUCLEOTIDE SEQUENCE [LARGE SCALE GENOMIC DNA]</scope>
    <source>
        <strain evidence="12 13">DSM 27078</strain>
    </source>
</reference>
<feature type="transmembrane region" description="Helical" evidence="10">
    <location>
        <begin position="55"/>
        <end position="73"/>
    </location>
</feature>
<name>A0A1H9ASH3_9FLAO</name>
<evidence type="ECO:0000313" key="12">
    <source>
        <dbReference type="EMBL" id="SEP79427.1"/>
    </source>
</evidence>